<sequence>MPNLRIYSPNPGAELFPCSSPRKKPQPCSGPGTHSLVASSHREPRALPCSGGCSVTDCCFGFFQLTDLLQQYATSFRDPLMLQPPEWFKAFIYCEAFLQLPFFPIAAYAFLKGGCRWIRTPAIIYSTHVATTLFAILAHILFHDFSKAEHAGPQTLRERLALLSIYLPYLLIPLLLLFTMLCNPHYKHVEKRKRK</sequence>
<dbReference type="GO" id="GO:0005783">
    <property type="term" value="C:endoplasmic reticulum"/>
    <property type="evidence" value="ECO:0007669"/>
    <property type="project" value="TreeGrafter"/>
</dbReference>
<keyword evidence="4 5" id="KW-0472">Membrane</keyword>
<evidence type="ECO:0000256" key="3">
    <source>
        <dbReference type="ARBA" id="ARBA00022989"/>
    </source>
</evidence>
<keyword evidence="9" id="KW-0675">Receptor</keyword>
<name>A0A8N5ER51_GEOFO</name>
<feature type="domain" description="EXPERA" evidence="7">
    <location>
        <begin position="42"/>
        <end position="177"/>
    </location>
</feature>
<proteinExistence type="predicted"/>
<evidence type="ECO:0000256" key="6">
    <source>
        <dbReference type="SAM" id="Phobius"/>
    </source>
</evidence>
<evidence type="ECO:0000256" key="5">
    <source>
        <dbReference type="PROSITE-ProRule" id="PRU01087"/>
    </source>
</evidence>
<organism evidence="8 9">
    <name type="scientific">Geospiza fortis</name>
    <name type="common">Medium ground-finch</name>
    <dbReference type="NCBI Taxonomy" id="48883"/>
    <lineage>
        <taxon>Eukaryota</taxon>
        <taxon>Metazoa</taxon>
        <taxon>Chordata</taxon>
        <taxon>Craniata</taxon>
        <taxon>Vertebrata</taxon>
        <taxon>Euteleostomi</taxon>
        <taxon>Archelosauria</taxon>
        <taxon>Archosauria</taxon>
        <taxon>Dinosauria</taxon>
        <taxon>Saurischia</taxon>
        <taxon>Theropoda</taxon>
        <taxon>Coelurosauria</taxon>
        <taxon>Aves</taxon>
        <taxon>Neognathae</taxon>
        <taxon>Neoaves</taxon>
        <taxon>Telluraves</taxon>
        <taxon>Australaves</taxon>
        <taxon>Passeriformes</taxon>
        <taxon>Thraupidae</taxon>
        <taxon>Geospiza</taxon>
    </lineage>
</organism>
<keyword evidence="8" id="KW-1185">Reference proteome</keyword>
<feature type="transmembrane region" description="Helical" evidence="6">
    <location>
        <begin position="90"/>
        <end position="111"/>
    </location>
</feature>
<comment type="subcellular location">
    <subcellularLocation>
        <location evidence="1">Membrane</location>
        <topology evidence="1">Multi-pass membrane protein</topology>
    </subcellularLocation>
</comment>
<dbReference type="PANTHER" id="PTHR31204">
    <property type="entry name" value="SIGMA INTRACELLULAR RECEPTOR 2"/>
    <property type="match status" value="1"/>
</dbReference>
<feature type="transmembrane region" description="Helical" evidence="6">
    <location>
        <begin position="123"/>
        <end position="142"/>
    </location>
</feature>
<dbReference type="OrthoDB" id="433124at2759"/>
<evidence type="ECO:0000256" key="1">
    <source>
        <dbReference type="ARBA" id="ARBA00004141"/>
    </source>
</evidence>
<dbReference type="RefSeq" id="XP_030915628.1">
    <property type="nucleotide sequence ID" value="XM_031059768.1"/>
</dbReference>
<protein>
    <submittedName>
        <fullName evidence="9">Sigma intracellular receptor 2</fullName>
    </submittedName>
</protein>
<dbReference type="CTD" id="27346"/>
<evidence type="ECO:0000259" key="7">
    <source>
        <dbReference type="PROSITE" id="PS51751"/>
    </source>
</evidence>
<dbReference type="AlphaFoldDB" id="A0A8N5ER51"/>
<keyword evidence="3 5" id="KW-1133">Transmembrane helix</keyword>
<accession>A0A8N5ER51</accession>
<evidence type="ECO:0000313" key="9">
    <source>
        <dbReference type="RefSeq" id="XP_030915628.1"/>
    </source>
</evidence>
<reference evidence="9" key="1">
    <citation type="submission" date="2025-08" db="UniProtKB">
        <authorList>
            <consortium name="RefSeq"/>
        </authorList>
    </citation>
    <scope>IDENTIFICATION</scope>
</reference>
<dbReference type="InterPro" id="IPR051987">
    <property type="entry name" value="Sigma-2_receptor-like"/>
</dbReference>
<feature type="transmembrane region" description="Helical" evidence="6">
    <location>
        <begin position="162"/>
        <end position="186"/>
    </location>
</feature>
<dbReference type="InterPro" id="IPR033118">
    <property type="entry name" value="EXPERA"/>
</dbReference>
<dbReference type="Proteomes" id="UP000504602">
    <property type="component" value="Unplaced"/>
</dbReference>
<keyword evidence="2 5" id="KW-0812">Transmembrane</keyword>
<gene>
    <name evidence="9" type="primary">TMEM97</name>
</gene>
<dbReference type="Pfam" id="PF05241">
    <property type="entry name" value="EBP"/>
    <property type="match status" value="1"/>
</dbReference>
<evidence type="ECO:0000256" key="2">
    <source>
        <dbReference type="ARBA" id="ARBA00022692"/>
    </source>
</evidence>
<evidence type="ECO:0000313" key="8">
    <source>
        <dbReference type="Proteomes" id="UP000504602"/>
    </source>
</evidence>
<dbReference type="PANTHER" id="PTHR31204:SF1">
    <property type="entry name" value="SIGMA INTRACELLULAR RECEPTOR 2"/>
    <property type="match status" value="1"/>
</dbReference>
<dbReference type="PROSITE" id="PS51751">
    <property type="entry name" value="EXPERA"/>
    <property type="match status" value="1"/>
</dbReference>
<dbReference type="GO" id="GO:0016020">
    <property type="term" value="C:membrane"/>
    <property type="evidence" value="ECO:0007669"/>
    <property type="project" value="UniProtKB-SubCell"/>
</dbReference>
<evidence type="ECO:0000256" key="4">
    <source>
        <dbReference type="ARBA" id="ARBA00023136"/>
    </source>
</evidence>
<dbReference type="GeneID" id="102044300"/>